<feature type="region of interest" description="Disordered" evidence="1">
    <location>
        <begin position="1"/>
        <end position="31"/>
    </location>
</feature>
<proteinExistence type="predicted"/>
<evidence type="ECO:0000313" key="3">
    <source>
        <dbReference type="EMBL" id="OVA01617.1"/>
    </source>
</evidence>
<dbReference type="InterPro" id="IPR050796">
    <property type="entry name" value="SCF_F-box_component"/>
</dbReference>
<dbReference type="PROSITE" id="PS50181">
    <property type="entry name" value="FBOX"/>
    <property type="match status" value="1"/>
</dbReference>
<dbReference type="InterPro" id="IPR001810">
    <property type="entry name" value="F-box_dom"/>
</dbReference>
<keyword evidence="4" id="KW-1185">Reference proteome</keyword>
<dbReference type="PANTHER" id="PTHR31672:SF8">
    <property type="entry name" value="F-BOX DOMAIN-CONTAINING PROTEIN"/>
    <property type="match status" value="1"/>
</dbReference>
<evidence type="ECO:0000259" key="2">
    <source>
        <dbReference type="PROSITE" id="PS50181"/>
    </source>
</evidence>
<dbReference type="InParanoid" id="A0A200PTP5"/>
<dbReference type="EMBL" id="MVGT01004040">
    <property type="protein sequence ID" value="OVA01617.1"/>
    <property type="molecule type" value="Genomic_DNA"/>
</dbReference>
<accession>A0A200PTP5</accession>
<feature type="region of interest" description="Disordered" evidence="1">
    <location>
        <begin position="431"/>
        <end position="459"/>
    </location>
</feature>
<dbReference type="SMART" id="SM00256">
    <property type="entry name" value="FBOX"/>
    <property type="match status" value="1"/>
</dbReference>
<gene>
    <name evidence="3" type="ORF">BVC80_9073g52</name>
</gene>
<dbReference type="OrthoDB" id="1845982at2759"/>
<dbReference type="InterPro" id="IPR036047">
    <property type="entry name" value="F-box-like_dom_sf"/>
</dbReference>
<comment type="caution">
    <text evidence="3">The sequence shown here is derived from an EMBL/GenBank/DDBJ whole genome shotgun (WGS) entry which is preliminary data.</text>
</comment>
<reference evidence="3 4" key="1">
    <citation type="journal article" date="2017" name="Mol. Plant">
        <title>The Genome of Medicinal Plant Macleaya cordata Provides New Insights into Benzylisoquinoline Alkaloids Metabolism.</title>
        <authorList>
            <person name="Liu X."/>
            <person name="Liu Y."/>
            <person name="Huang P."/>
            <person name="Ma Y."/>
            <person name="Qing Z."/>
            <person name="Tang Q."/>
            <person name="Cao H."/>
            <person name="Cheng P."/>
            <person name="Zheng Y."/>
            <person name="Yuan Z."/>
            <person name="Zhou Y."/>
            <person name="Liu J."/>
            <person name="Tang Z."/>
            <person name="Zhuo Y."/>
            <person name="Zhang Y."/>
            <person name="Yu L."/>
            <person name="Huang J."/>
            <person name="Yang P."/>
            <person name="Peng Q."/>
            <person name="Zhang J."/>
            <person name="Jiang W."/>
            <person name="Zhang Z."/>
            <person name="Lin K."/>
            <person name="Ro D.K."/>
            <person name="Chen X."/>
            <person name="Xiong X."/>
            <person name="Shang Y."/>
            <person name="Huang S."/>
            <person name="Zeng J."/>
        </authorList>
    </citation>
    <scope>NUCLEOTIDE SEQUENCE [LARGE SCALE GENOMIC DNA]</scope>
    <source>
        <strain evidence="4">cv. BLH2017</strain>
        <tissue evidence="3">Root</tissue>
    </source>
</reference>
<protein>
    <submittedName>
        <fullName evidence="3">F-box domain</fullName>
    </submittedName>
</protein>
<dbReference type="SUPFAM" id="SSF50998">
    <property type="entry name" value="Quinoprotein alcohol dehydrogenase-like"/>
    <property type="match status" value="1"/>
</dbReference>
<sequence length="846" mass="98943">MEFISNLVGNSEEGTKQQDQDVVEEPERSLSQSSTTSSKIVVLPRELIYEILTRASLDHLLFQCRFVCKDWRRLTYDSNFRLIHSQRTPTVSGYLLWTRKGMKYHTNFISYVNQSSLSPIPSPTLDYLPTDGVKILSIPSSSSHGLLCYARMYQTSNHPIAFDFYICKPATREWRKIRNPNTDLYKTMHIAVVVIQSNPLHYKVIRFSTGISNHNLHCEVFDSIKWKWEMLDDVRHPYYLDLSDRAVILLHGAVHWLTSDGKISVLNFEDGSPKWKIIASSPNNDEQLGADDDTFDYEGTFERRLVECEGEVGLLYLFGGCLELWLLKDYYYSKQEDKTRWNKIYRVNLKPVYDEYGVRHMDIWSIYLYTMDIVLMTIEDEIIWYDCKTGTHTVALKVPSGYWVEHVHPIHSDLVPCNLMSKRKRKPKRLISLQGDHEEKEQQQQPEDDEPEKLLSHQSSVLSTPSSIVVLPRDVIIYEILTRGSLRQLLSQCRLVCKDWRSPWYESNFKLMHSLRTPTISGYFISMLEEDRTTFVSYVNQSPPIPSPSLDFLPNNEWIVSSSSSSPHGLVCCTSLEMLNNYRTGHNFYICKPATREWQKIPNPKKRQYITLNIGIVVIRSNPLHYKLIRNSMSYHCHHVIRWEIFDSNNWKWKMLINVGPPLPLNQSYGELILVHGAFHCLTKDGQIFVLNVNEDNYEACWKIIASTPNVHELGDDYPSFLPTQLVEHDGEIGLLYLAPFRSWLELWVLEDYYYYYHSKDDEITISRRRWTKKFRNDLTPLFSRSNVFRHRRILELYTNDIVLMEIDGKIIWYNCKTGTETLVLEVPDECLSLRAYPIHSDLVPC</sequence>
<feature type="domain" description="F-box" evidence="2">
    <location>
        <begin position="37"/>
        <end position="83"/>
    </location>
</feature>
<dbReference type="Pfam" id="PF00646">
    <property type="entry name" value="F-box"/>
    <property type="match status" value="1"/>
</dbReference>
<evidence type="ECO:0000256" key="1">
    <source>
        <dbReference type="SAM" id="MobiDB-lite"/>
    </source>
</evidence>
<dbReference type="Gene3D" id="1.20.1280.50">
    <property type="match status" value="1"/>
</dbReference>
<dbReference type="PANTHER" id="PTHR31672">
    <property type="entry name" value="BNACNNG10540D PROTEIN"/>
    <property type="match status" value="1"/>
</dbReference>
<organism evidence="3 4">
    <name type="scientific">Macleaya cordata</name>
    <name type="common">Five-seeded plume-poppy</name>
    <name type="synonym">Bocconia cordata</name>
    <dbReference type="NCBI Taxonomy" id="56857"/>
    <lineage>
        <taxon>Eukaryota</taxon>
        <taxon>Viridiplantae</taxon>
        <taxon>Streptophyta</taxon>
        <taxon>Embryophyta</taxon>
        <taxon>Tracheophyta</taxon>
        <taxon>Spermatophyta</taxon>
        <taxon>Magnoliopsida</taxon>
        <taxon>Ranunculales</taxon>
        <taxon>Papaveraceae</taxon>
        <taxon>Papaveroideae</taxon>
        <taxon>Macleaya</taxon>
    </lineage>
</organism>
<evidence type="ECO:0000313" key="4">
    <source>
        <dbReference type="Proteomes" id="UP000195402"/>
    </source>
</evidence>
<dbReference type="AlphaFoldDB" id="A0A200PTP5"/>
<dbReference type="SUPFAM" id="SSF81383">
    <property type="entry name" value="F-box domain"/>
    <property type="match status" value="2"/>
</dbReference>
<dbReference type="InterPro" id="IPR011047">
    <property type="entry name" value="Quinoprotein_ADH-like_sf"/>
</dbReference>
<dbReference type="Proteomes" id="UP000195402">
    <property type="component" value="Unassembled WGS sequence"/>
</dbReference>
<name>A0A200PTP5_MACCD</name>